<dbReference type="AlphaFoldDB" id="A0A174SR89"/>
<dbReference type="NCBIfam" id="TIGR04090">
    <property type="entry name" value="exp_by_SipW_IV"/>
    <property type="match status" value="1"/>
</dbReference>
<gene>
    <name evidence="1" type="ORF">ERS852568_01514</name>
</gene>
<dbReference type="RefSeq" id="WP_055207457.1">
    <property type="nucleotide sequence ID" value="NZ_CZBO01000002.1"/>
</dbReference>
<evidence type="ECO:0000313" key="1">
    <source>
        <dbReference type="EMBL" id="CUQ00304.1"/>
    </source>
</evidence>
<dbReference type="NCBIfam" id="TIGR04088">
    <property type="entry name" value="cognate_SipW"/>
    <property type="match status" value="1"/>
</dbReference>
<proteinExistence type="predicted"/>
<dbReference type="InterPro" id="IPR024008">
    <property type="entry name" value="BsaA"/>
</dbReference>
<dbReference type="EMBL" id="CZBO01000002">
    <property type="protein sequence ID" value="CUQ00304.1"/>
    <property type="molecule type" value="Genomic_DNA"/>
</dbReference>
<accession>A0A174SR89</accession>
<dbReference type="InterPro" id="IPR023833">
    <property type="entry name" value="Signal_pept_SipW-depend-type"/>
</dbReference>
<dbReference type="Proteomes" id="UP000095563">
    <property type="component" value="Unassembled WGS sequence"/>
</dbReference>
<organism evidence="1 2">
    <name type="scientific">Clostridium baratii</name>
    <dbReference type="NCBI Taxonomy" id="1561"/>
    <lineage>
        <taxon>Bacteria</taxon>
        <taxon>Bacillati</taxon>
        <taxon>Bacillota</taxon>
        <taxon>Clostridia</taxon>
        <taxon>Eubacteriales</taxon>
        <taxon>Clostridiaceae</taxon>
        <taxon>Clostridium</taxon>
    </lineage>
</organism>
<reference evidence="1 2" key="1">
    <citation type="submission" date="2015-09" db="EMBL/GenBank/DDBJ databases">
        <authorList>
            <consortium name="Pathogen Informatics"/>
        </authorList>
    </citation>
    <scope>NUCLEOTIDE SEQUENCE [LARGE SCALE GENOMIC DNA]</scope>
    <source>
        <strain evidence="1 2">2789STDY5834956</strain>
    </source>
</reference>
<evidence type="ECO:0000313" key="2">
    <source>
        <dbReference type="Proteomes" id="UP000095563"/>
    </source>
</evidence>
<sequence length="224" mass="24185">MKKKKIISVIAAVAVVASLAVGSLAYFTSKETVKNSFSTIAQGNEDKGGDAGIDIVEDFNPEQAKNMIPGDTVNKDVQVDSTANYPQFIRVKLDPNWVDSNGKISVDLNSTDKDDIVLNCVNTSENMENNKWFKAGDYYYYIASVQPKGQAGDKTARLLDSVTLASDTEKAVLGNGFTVDVTAESVQASNDAVEETWKDAPSNVIAKLKSLQMQGKTEKSTATK</sequence>
<name>A0A174SR89_9CLOT</name>
<protein>
    <submittedName>
        <fullName evidence="1">Camelysin metallo-endopeptidase</fullName>
    </submittedName>
</protein>